<comment type="subcellular location">
    <subcellularLocation>
        <location evidence="1">Cell membrane</location>
        <topology evidence="1">Multi-pass membrane protein</topology>
    </subcellularLocation>
</comment>
<evidence type="ECO:0000313" key="10">
    <source>
        <dbReference type="Proteomes" id="UP000030111"/>
    </source>
</evidence>
<evidence type="ECO:0000256" key="1">
    <source>
        <dbReference type="ARBA" id="ARBA00004651"/>
    </source>
</evidence>
<dbReference type="GO" id="GO:0005886">
    <property type="term" value="C:plasma membrane"/>
    <property type="evidence" value="ECO:0007669"/>
    <property type="project" value="UniProtKB-SubCell"/>
</dbReference>
<evidence type="ECO:0000256" key="5">
    <source>
        <dbReference type="ARBA" id="ARBA00022989"/>
    </source>
</evidence>
<evidence type="ECO:0000313" key="9">
    <source>
        <dbReference type="EMBL" id="KGO94935.1"/>
    </source>
</evidence>
<feature type="transmembrane region" description="Helical" evidence="7">
    <location>
        <begin position="64"/>
        <end position="84"/>
    </location>
</feature>
<keyword evidence="4 7" id="KW-0812">Transmembrane</keyword>
<feature type="domain" description="Glycine transporter" evidence="8">
    <location>
        <begin position="6"/>
        <end position="81"/>
    </location>
</feature>
<protein>
    <submittedName>
        <fullName evidence="9">Membrane protein</fullName>
    </submittedName>
</protein>
<evidence type="ECO:0000256" key="3">
    <source>
        <dbReference type="ARBA" id="ARBA00022475"/>
    </source>
</evidence>
<comment type="caution">
    <text evidence="9">The sequence shown here is derived from an EMBL/GenBank/DDBJ whole genome shotgun (WGS) entry which is preliminary data.</text>
</comment>
<comment type="similarity">
    <text evidence="2">Belongs to the UPF0126 family.</text>
</comment>
<feature type="domain" description="Glycine transporter" evidence="8">
    <location>
        <begin position="93"/>
        <end position="166"/>
    </location>
</feature>
<dbReference type="eggNOG" id="COG2860">
    <property type="taxonomic scope" value="Bacteria"/>
</dbReference>
<keyword evidence="6 7" id="KW-0472">Membrane</keyword>
<accession>A0A0A2N396</accession>
<dbReference type="AlphaFoldDB" id="A0A0A2N396"/>
<dbReference type="PANTHER" id="PTHR30506">
    <property type="entry name" value="INNER MEMBRANE PROTEIN"/>
    <property type="match status" value="1"/>
</dbReference>
<dbReference type="PANTHER" id="PTHR30506:SF3">
    <property type="entry name" value="UPF0126 INNER MEMBRANE PROTEIN YADS-RELATED"/>
    <property type="match status" value="1"/>
</dbReference>
<evidence type="ECO:0000256" key="6">
    <source>
        <dbReference type="ARBA" id="ARBA00023136"/>
    </source>
</evidence>
<proteinExistence type="inferred from homology"/>
<keyword evidence="10" id="KW-1185">Reference proteome</keyword>
<evidence type="ECO:0000256" key="2">
    <source>
        <dbReference type="ARBA" id="ARBA00008193"/>
    </source>
</evidence>
<gene>
    <name evidence="9" type="ORF">Q766_02145</name>
</gene>
<feature type="transmembrane region" description="Helical" evidence="7">
    <location>
        <begin position="150"/>
        <end position="170"/>
    </location>
</feature>
<sequence length="205" mass="22555">MTVQYLFEVLGTAFFAISGALAANKKSTPDWFGVTFIGFITAIGGGSLRDVLLGSYPIVWVKDVYFIYAILVGTVLASIFYKTLHKLRKTLFLFDTLGIALFTIVGTEKALSLGAGPETAAMMGMFSAVMGGVLRDMLTQEVPIIFHKEIYATACLAGALLYLMLHYFGISRNINFWLSGSLIVAIRILAVRYNLSLPKFRRQTV</sequence>
<dbReference type="RefSeq" id="WP_026992315.1">
    <property type="nucleotide sequence ID" value="NZ_JRLY01000001.1"/>
</dbReference>
<dbReference type="Proteomes" id="UP000030111">
    <property type="component" value="Unassembled WGS sequence"/>
</dbReference>
<organism evidence="9 10">
    <name type="scientific">Flavobacterium subsaxonicum WB 4.1-42 = DSM 21790</name>
    <dbReference type="NCBI Taxonomy" id="1121898"/>
    <lineage>
        <taxon>Bacteria</taxon>
        <taxon>Pseudomonadati</taxon>
        <taxon>Bacteroidota</taxon>
        <taxon>Flavobacteriia</taxon>
        <taxon>Flavobacteriales</taxon>
        <taxon>Flavobacteriaceae</taxon>
        <taxon>Flavobacterium</taxon>
    </lineage>
</organism>
<dbReference type="InterPro" id="IPR005115">
    <property type="entry name" value="Gly_transporter"/>
</dbReference>
<feature type="transmembrane region" description="Helical" evidence="7">
    <location>
        <begin position="6"/>
        <end position="24"/>
    </location>
</feature>
<name>A0A0A2N396_9FLAO</name>
<dbReference type="EMBL" id="JRLY01000001">
    <property type="protein sequence ID" value="KGO94935.1"/>
    <property type="molecule type" value="Genomic_DNA"/>
</dbReference>
<dbReference type="Pfam" id="PF03458">
    <property type="entry name" value="Gly_transporter"/>
    <property type="match status" value="2"/>
</dbReference>
<evidence type="ECO:0000259" key="8">
    <source>
        <dbReference type="Pfam" id="PF03458"/>
    </source>
</evidence>
<feature type="transmembrane region" description="Helical" evidence="7">
    <location>
        <begin position="31"/>
        <end position="52"/>
    </location>
</feature>
<reference evidence="9 10" key="1">
    <citation type="submission" date="2013-09" db="EMBL/GenBank/DDBJ databases">
        <authorList>
            <person name="Zeng Z."/>
            <person name="Chen C."/>
        </authorList>
    </citation>
    <scope>NUCLEOTIDE SEQUENCE [LARGE SCALE GENOMIC DNA]</scope>
    <source>
        <strain evidence="9 10">WB 4.1-42</strain>
    </source>
</reference>
<feature type="transmembrane region" description="Helical" evidence="7">
    <location>
        <begin position="176"/>
        <end position="195"/>
    </location>
</feature>
<keyword evidence="3" id="KW-1003">Cell membrane</keyword>
<feature type="transmembrane region" description="Helical" evidence="7">
    <location>
        <begin position="91"/>
        <end position="107"/>
    </location>
</feature>
<dbReference type="OrthoDB" id="9791874at2"/>
<evidence type="ECO:0000256" key="7">
    <source>
        <dbReference type="SAM" id="Phobius"/>
    </source>
</evidence>
<dbReference type="STRING" id="1121898.GCA_000422725_00900"/>
<evidence type="ECO:0000256" key="4">
    <source>
        <dbReference type="ARBA" id="ARBA00022692"/>
    </source>
</evidence>
<keyword evidence="5 7" id="KW-1133">Transmembrane helix</keyword>